<proteinExistence type="predicted"/>
<keyword evidence="2" id="KW-1185">Reference proteome</keyword>
<accession>A0A9Q3C0T1</accession>
<organism evidence="1 2">
    <name type="scientific">Austropuccinia psidii MF-1</name>
    <dbReference type="NCBI Taxonomy" id="1389203"/>
    <lineage>
        <taxon>Eukaryota</taxon>
        <taxon>Fungi</taxon>
        <taxon>Dikarya</taxon>
        <taxon>Basidiomycota</taxon>
        <taxon>Pucciniomycotina</taxon>
        <taxon>Pucciniomycetes</taxon>
        <taxon>Pucciniales</taxon>
        <taxon>Sphaerophragmiaceae</taxon>
        <taxon>Austropuccinia</taxon>
    </lineage>
</organism>
<reference evidence="1" key="1">
    <citation type="submission" date="2021-03" db="EMBL/GenBank/DDBJ databases">
        <title>Draft genome sequence of rust myrtle Austropuccinia psidii MF-1, a brazilian biotype.</title>
        <authorList>
            <person name="Quecine M.C."/>
            <person name="Pachon D.M.R."/>
            <person name="Bonatelli M.L."/>
            <person name="Correr F.H."/>
            <person name="Franceschini L.M."/>
            <person name="Leite T.F."/>
            <person name="Margarido G.R.A."/>
            <person name="Almeida C.A."/>
            <person name="Ferrarezi J.A."/>
            <person name="Labate C.A."/>
        </authorList>
    </citation>
    <scope>NUCLEOTIDE SEQUENCE</scope>
    <source>
        <strain evidence="1">MF-1</strain>
    </source>
</reference>
<comment type="caution">
    <text evidence="1">The sequence shown here is derived from an EMBL/GenBank/DDBJ whole genome shotgun (WGS) entry which is preliminary data.</text>
</comment>
<dbReference type="Proteomes" id="UP000765509">
    <property type="component" value="Unassembled WGS sequence"/>
</dbReference>
<dbReference type="OrthoDB" id="3227343at2759"/>
<name>A0A9Q3C0T1_9BASI</name>
<dbReference type="EMBL" id="AVOT02003814">
    <property type="protein sequence ID" value="MBW0474635.1"/>
    <property type="molecule type" value="Genomic_DNA"/>
</dbReference>
<dbReference type="AlphaFoldDB" id="A0A9Q3C0T1"/>
<evidence type="ECO:0000313" key="2">
    <source>
        <dbReference type="Proteomes" id="UP000765509"/>
    </source>
</evidence>
<gene>
    <name evidence="1" type="ORF">O181_014350</name>
</gene>
<sequence length="134" mass="15742">MKITFTGEKRMNSLLPVDHLKKNLLTIHLTAKDYHYMWKKACDTAARCIAEAKEYNKQRYDKTHKEPDFKFIGKNASEFQLTEEFFRKYPVFPVSLVKPHHQTGENNFPSRSKNPTPQDIVEVEDFPGQIKKII</sequence>
<evidence type="ECO:0000313" key="1">
    <source>
        <dbReference type="EMBL" id="MBW0474635.1"/>
    </source>
</evidence>
<protein>
    <submittedName>
        <fullName evidence="1">Uncharacterized protein</fullName>
    </submittedName>
</protein>